<protein>
    <submittedName>
        <fullName evidence="3">Uncharacterized protein</fullName>
    </submittedName>
</protein>
<proteinExistence type="predicted"/>
<evidence type="ECO:0000313" key="4">
    <source>
        <dbReference type="Proteomes" id="UP000268350"/>
    </source>
</evidence>
<dbReference type="OrthoDB" id="10397939at2759"/>
<name>A0A3B0JDY1_DROGU</name>
<evidence type="ECO:0000256" key="2">
    <source>
        <dbReference type="SAM" id="SignalP"/>
    </source>
</evidence>
<evidence type="ECO:0000256" key="1">
    <source>
        <dbReference type="SAM" id="MobiDB-lite"/>
    </source>
</evidence>
<sequence length="62" mass="6366">MRLYLLFAFVLSCCLLQLSAAGVSHGLVQGLQAVGHHRNSTGSPPPRGAPPPPPPSTTAAYG</sequence>
<feature type="compositionally biased region" description="Pro residues" evidence="1">
    <location>
        <begin position="43"/>
        <end position="56"/>
    </location>
</feature>
<feature type="signal peptide" evidence="2">
    <location>
        <begin position="1"/>
        <end position="21"/>
    </location>
</feature>
<dbReference type="Proteomes" id="UP000268350">
    <property type="component" value="Unassembled WGS sequence"/>
</dbReference>
<dbReference type="OMA" id="GVGHHRN"/>
<evidence type="ECO:0000313" key="3">
    <source>
        <dbReference type="EMBL" id="SPP78362.1"/>
    </source>
</evidence>
<organism evidence="3 4">
    <name type="scientific">Drosophila guanche</name>
    <name type="common">Fruit fly</name>
    <dbReference type="NCBI Taxonomy" id="7266"/>
    <lineage>
        <taxon>Eukaryota</taxon>
        <taxon>Metazoa</taxon>
        <taxon>Ecdysozoa</taxon>
        <taxon>Arthropoda</taxon>
        <taxon>Hexapoda</taxon>
        <taxon>Insecta</taxon>
        <taxon>Pterygota</taxon>
        <taxon>Neoptera</taxon>
        <taxon>Endopterygota</taxon>
        <taxon>Diptera</taxon>
        <taxon>Brachycera</taxon>
        <taxon>Muscomorpha</taxon>
        <taxon>Ephydroidea</taxon>
        <taxon>Drosophilidae</taxon>
        <taxon>Drosophila</taxon>
        <taxon>Sophophora</taxon>
    </lineage>
</organism>
<keyword evidence="2" id="KW-0732">Signal</keyword>
<dbReference type="AlphaFoldDB" id="A0A3B0JDY1"/>
<keyword evidence="4" id="KW-1185">Reference proteome</keyword>
<feature type="chain" id="PRO_5017205988" evidence="2">
    <location>
        <begin position="22"/>
        <end position="62"/>
    </location>
</feature>
<accession>A0A3B0JDY1</accession>
<dbReference type="EMBL" id="OUUW01000003">
    <property type="protein sequence ID" value="SPP78362.1"/>
    <property type="molecule type" value="Genomic_DNA"/>
</dbReference>
<feature type="region of interest" description="Disordered" evidence="1">
    <location>
        <begin position="34"/>
        <end position="62"/>
    </location>
</feature>
<gene>
    <name evidence="3" type="ORF">DGUA_6G010996</name>
</gene>
<reference evidence="4" key="1">
    <citation type="submission" date="2018-01" db="EMBL/GenBank/DDBJ databases">
        <authorList>
            <person name="Alioto T."/>
            <person name="Alioto T."/>
        </authorList>
    </citation>
    <scope>NUCLEOTIDE SEQUENCE [LARGE SCALE GENOMIC DNA]</scope>
</reference>